<protein>
    <submittedName>
        <fullName evidence="1">Uncharacterized protein</fullName>
    </submittedName>
</protein>
<evidence type="ECO:0000313" key="2">
    <source>
        <dbReference type="Proteomes" id="UP000278006"/>
    </source>
</evidence>
<comment type="caution">
    <text evidence="1">The sequence shown here is derived from an EMBL/GenBank/DDBJ whole genome shotgun (WGS) entry which is preliminary data.</text>
</comment>
<dbReference type="AlphaFoldDB" id="A0A3M6QZP5"/>
<organism evidence="1 2">
    <name type="scientific">Corticibacter populi</name>
    <dbReference type="NCBI Taxonomy" id="1550736"/>
    <lineage>
        <taxon>Bacteria</taxon>
        <taxon>Pseudomonadati</taxon>
        <taxon>Pseudomonadota</taxon>
        <taxon>Betaproteobacteria</taxon>
        <taxon>Burkholderiales</taxon>
        <taxon>Comamonadaceae</taxon>
        <taxon>Corticibacter</taxon>
    </lineage>
</organism>
<proteinExistence type="predicted"/>
<keyword evidence="2" id="KW-1185">Reference proteome</keyword>
<evidence type="ECO:0000313" key="1">
    <source>
        <dbReference type="EMBL" id="RMX08494.1"/>
    </source>
</evidence>
<gene>
    <name evidence="1" type="ORF">D8I35_05295</name>
</gene>
<dbReference type="EMBL" id="RDQO01000001">
    <property type="protein sequence ID" value="RMX08494.1"/>
    <property type="molecule type" value="Genomic_DNA"/>
</dbReference>
<accession>A0A3M6QZP5</accession>
<sequence>MRLHLGWAQMAAAQLLGVSYLDGLIHDHHQPGNGSGLLLQQDKGGADFERFPRLQVDAMLAFGHGESVPAIVHLA</sequence>
<dbReference type="Proteomes" id="UP000278006">
    <property type="component" value="Unassembled WGS sequence"/>
</dbReference>
<name>A0A3M6QZP5_9BURK</name>
<reference evidence="1 2" key="1">
    <citation type="submission" date="2018-10" db="EMBL/GenBank/DDBJ databases">
        <title>Draft genome of Cortibacter populi DSM10536.</title>
        <authorList>
            <person name="Bernier A.-M."/>
            <person name="Bernard K."/>
        </authorList>
    </citation>
    <scope>NUCLEOTIDE SEQUENCE [LARGE SCALE GENOMIC DNA]</scope>
    <source>
        <strain evidence="1 2">DSM 105136</strain>
    </source>
</reference>